<name>A0A3N1NS27_9GAMM</name>
<sequence>MSDTLPLIEETIRDLEEKIDVLQGIVDRQKQRSSGYQELSDSFTLIGFDDNYLVGHYHQNMAALEKYFPDVHKAMLEYKPVRYHIDVVDNLPNIRDKETGALVYTQPAFTTSLCQYEEFCLAPKMSHSRIQYTHENPMGFMHVDYLNQLVTASDKFVEESVGGERLPKDVGMMLVFGMGLGFHVELLAINHNIHHLYIIEPDLDIFYASLFTTAWFHVLPLIDERGGTLQLSLGVEAEEFFEAHMSDSSIRGRYNIISTYGFVHYQTKAIAELLEHYKNRYYELSMGWGFYDDAVMSIAHQGRNIHNDVPFVKIAGKTAHPLKNVPVFICGNGPSLDRHAEFLRQNQDKGIVISCGTALRALKKHGITPDFHCEQERTYPIAGLLDDIKDPEFLRDRVLLAPGTVHPEVFKKFAKAFMAPKHGEPATDALESIPGFSDEFESALHINPTVANTAVFMSHALGFRTLYLFGVDLGHQRDGNHHSVHSVYYKADGADRGIYRETDDYVVPGNFGGEVVTNAFFNLSRICIERLLRRRPELMCFNLGEGALIRGAIPCNQEDVLLASGMDKADVMEMATHFNVDSQGASRFEAPYWDCLAPPKVDALSEALLDILQPDVDSRRAGSLQMEEVMERLRDESRAGRPYLNSLFEGSMLYYHAVLVRVLYAPTDDTRCVAAYNELKQIYLDFLRAVPAHYRMHYQRPNSLSLQEGYNDWIVTEEGEGA</sequence>
<dbReference type="InterPro" id="IPR002826">
    <property type="entry name" value="MptE-like"/>
</dbReference>
<dbReference type="InterPro" id="IPR045376">
    <property type="entry name" value="Maf_N"/>
</dbReference>
<reference evidence="3 4" key="1">
    <citation type="submission" date="2018-11" db="EMBL/GenBank/DDBJ databases">
        <title>Genomic Encyclopedia of Type Strains, Phase IV (KMG-IV): sequencing the most valuable type-strain genomes for metagenomic binning, comparative biology and taxonomic classification.</title>
        <authorList>
            <person name="Goeker M."/>
        </authorList>
    </citation>
    <scope>NUCLEOTIDE SEQUENCE [LARGE SCALE GENOMIC DNA]</scope>
    <source>
        <strain evidence="3 4">DSM 21945</strain>
    </source>
</reference>
<dbReference type="AlphaFoldDB" id="A0A3N1NS27"/>
<dbReference type="EMBL" id="RJUL01000009">
    <property type="protein sequence ID" value="ROQ22604.1"/>
    <property type="molecule type" value="Genomic_DNA"/>
</dbReference>
<evidence type="ECO:0000259" key="1">
    <source>
        <dbReference type="Pfam" id="PF01973"/>
    </source>
</evidence>
<dbReference type="PANTHER" id="PTHR41786">
    <property type="entry name" value="MOTILITY ACCESSORY FACTOR MAF"/>
    <property type="match status" value="1"/>
</dbReference>
<evidence type="ECO:0000259" key="2">
    <source>
        <dbReference type="Pfam" id="PF20157"/>
    </source>
</evidence>
<evidence type="ECO:0000313" key="4">
    <source>
        <dbReference type="Proteomes" id="UP000268033"/>
    </source>
</evidence>
<organism evidence="3 4">
    <name type="scientific">Gallaecimonas pentaromativorans</name>
    <dbReference type="NCBI Taxonomy" id="584787"/>
    <lineage>
        <taxon>Bacteria</taxon>
        <taxon>Pseudomonadati</taxon>
        <taxon>Pseudomonadota</taxon>
        <taxon>Gammaproteobacteria</taxon>
        <taxon>Enterobacterales</taxon>
        <taxon>Gallaecimonadaceae</taxon>
        <taxon>Gallaecimonas</taxon>
    </lineage>
</organism>
<accession>A0A3N1NS27</accession>
<dbReference type="Proteomes" id="UP000268033">
    <property type="component" value="Unassembled WGS sequence"/>
</dbReference>
<dbReference type="STRING" id="584787.GCA_001247655_01415"/>
<proteinExistence type="predicted"/>
<dbReference type="Pfam" id="PF20157">
    <property type="entry name" value="Maf_flag10_N"/>
    <property type="match status" value="1"/>
</dbReference>
<feature type="domain" description="6-hydroxymethylpterin diphosphokinase MptE-like" evidence="1">
    <location>
        <begin position="321"/>
        <end position="477"/>
    </location>
</feature>
<dbReference type="Pfam" id="PF01973">
    <property type="entry name" value="MptE-like"/>
    <property type="match status" value="1"/>
</dbReference>
<dbReference type="PANTHER" id="PTHR41786:SF1">
    <property type="entry name" value="6-HYDROXYMETHYLPTERIN DIPHOSPHOKINASE MPTE-LIKE DOMAIN-CONTAINING PROTEIN"/>
    <property type="match status" value="1"/>
</dbReference>
<comment type="caution">
    <text evidence="3">The sequence shown here is derived from an EMBL/GenBank/DDBJ whole genome shotgun (WGS) entry which is preliminary data.</text>
</comment>
<gene>
    <name evidence="3" type="ORF">EDC28_10990</name>
</gene>
<keyword evidence="4" id="KW-1185">Reference proteome</keyword>
<evidence type="ECO:0000313" key="3">
    <source>
        <dbReference type="EMBL" id="ROQ22604.1"/>
    </source>
</evidence>
<protein>
    <submittedName>
        <fullName evidence="3">Uncharacterized protein DUF115</fullName>
    </submittedName>
</protein>
<feature type="domain" description="Glycosyltransferase Maf N-terminal" evidence="2">
    <location>
        <begin position="57"/>
        <end position="283"/>
    </location>
</feature>
<dbReference type="RefSeq" id="WP_123422279.1">
    <property type="nucleotide sequence ID" value="NZ_RJUL01000009.1"/>
</dbReference>